<reference evidence="7 8" key="1">
    <citation type="journal article" date="2010" name="Nature">
        <title>The Ectocarpus genome and the independent evolution of multicellularity in brown algae.</title>
        <authorList>
            <person name="Cock J.M."/>
            <person name="Sterck L."/>
            <person name="Rouze P."/>
            <person name="Scornet D."/>
            <person name="Allen A.E."/>
            <person name="Amoutzias G."/>
            <person name="Anthouard V."/>
            <person name="Artiguenave F."/>
            <person name="Aury J.M."/>
            <person name="Badger J.H."/>
            <person name="Beszteri B."/>
            <person name="Billiau K."/>
            <person name="Bonnet E."/>
            <person name="Bothwell J.H."/>
            <person name="Bowler C."/>
            <person name="Boyen C."/>
            <person name="Brownlee C."/>
            <person name="Carrano C.J."/>
            <person name="Charrier B."/>
            <person name="Cho G.Y."/>
            <person name="Coelho S.M."/>
            <person name="Collen J."/>
            <person name="Corre E."/>
            <person name="Da Silva C."/>
            <person name="Delage L."/>
            <person name="Delaroque N."/>
            <person name="Dittami S.M."/>
            <person name="Doulbeau S."/>
            <person name="Elias M."/>
            <person name="Farnham G."/>
            <person name="Gachon C.M."/>
            <person name="Gschloessl B."/>
            <person name="Heesch S."/>
            <person name="Jabbari K."/>
            <person name="Jubin C."/>
            <person name="Kawai H."/>
            <person name="Kimura K."/>
            <person name="Kloareg B."/>
            <person name="Kupper F.C."/>
            <person name="Lang D."/>
            <person name="Le Bail A."/>
            <person name="Leblanc C."/>
            <person name="Lerouge P."/>
            <person name="Lohr M."/>
            <person name="Lopez P.J."/>
            <person name="Martens C."/>
            <person name="Maumus F."/>
            <person name="Michel G."/>
            <person name="Miranda-Saavedra D."/>
            <person name="Morales J."/>
            <person name="Moreau H."/>
            <person name="Motomura T."/>
            <person name="Nagasato C."/>
            <person name="Napoli C.A."/>
            <person name="Nelson D.R."/>
            <person name="Nyvall-Collen P."/>
            <person name="Peters A.F."/>
            <person name="Pommier C."/>
            <person name="Potin P."/>
            <person name="Poulain J."/>
            <person name="Quesneville H."/>
            <person name="Read B."/>
            <person name="Rensing S.A."/>
            <person name="Ritter A."/>
            <person name="Rousvoal S."/>
            <person name="Samanta M."/>
            <person name="Samson G."/>
            <person name="Schroeder D.C."/>
            <person name="Segurens B."/>
            <person name="Strittmatter M."/>
            <person name="Tonon T."/>
            <person name="Tregear J.W."/>
            <person name="Valentin K."/>
            <person name="von Dassow P."/>
            <person name="Yamagishi T."/>
            <person name="Van de Peer Y."/>
            <person name="Wincker P."/>
        </authorList>
    </citation>
    <scope>NUCLEOTIDE SEQUENCE [LARGE SCALE GENOMIC DNA]</scope>
    <source>
        <strain evidence="8">Ec32 / CCAP1310/4</strain>
    </source>
</reference>
<feature type="compositionally biased region" description="Basic and acidic residues" evidence="5">
    <location>
        <begin position="90"/>
        <end position="107"/>
    </location>
</feature>
<keyword evidence="8" id="KW-1185">Reference proteome</keyword>
<dbReference type="EMBL" id="FN649760">
    <property type="protein sequence ID" value="CBJ32013.1"/>
    <property type="molecule type" value="Genomic_DNA"/>
</dbReference>
<dbReference type="eggNOG" id="KOG0536">
    <property type="taxonomic scope" value="Eukaryota"/>
</dbReference>
<dbReference type="OrthoDB" id="432299at2759"/>
<dbReference type="Proteomes" id="UP000002630">
    <property type="component" value="Unassembled WGS sequence"/>
</dbReference>
<accession>D7FWC5</accession>
<evidence type="ECO:0000256" key="2">
    <source>
        <dbReference type="ARBA" id="ARBA00022723"/>
    </source>
</evidence>
<feature type="region of interest" description="Disordered" evidence="5">
    <location>
        <begin position="82"/>
        <end position="123"/>
    </location>
</feature>
<protein>
    <submittedName>
        <fullName evidence="7">Similar to Cytochrome b5 reductase 4</fullName>
    </submittedName>
</protein>
<dbReference type="GO" id="GO:0020037">
    <property type="term" value="F:heme binding"/>
    <property type="evidence" value="ECO:0007669"/>
    <property type="project" value="UniProtKB-UniRule"/>
</dbReference>
<evidence type="ECO:0000256" key="1">
    <source>
        <dbReference type="ARBA" id="ARBA00022617"/>
    </source>
</evidence>
<dbReference type="SUPFAM" id="SSF55856">
    <property type="entry name" value="Cytochrome b5-like heme/steroid binding domain"/>
    <property type="match status" value="1"/>
</dbReference>
<dbReference type="STRING" id="2880.D7FWC5"/>
<keyword evidence="1 4" id="KW-0349">Heme</keyword>
<feature type="domain" description="Cytochrome b5 heme-binding" evidence="6">
    <location>
        <begin position="1"/>
        <end position="77"/>
    </location>
</feature>
<dbReference type="InterPro" id="IPR051872">
    <property type="entry name" value="Cytochrome_b5/Flavoprotein_Rdt"/>
</dbReference>
<keyword evidence="2 4" id="KW-0479">Metal-binding</keyword>
<dbReference type="InterPro" id="IPR036400">
    <property type="entry name" value="Cyt_B5-like_heme/steroid_sf"/>
</dbReference>
<dbReference type="PANTHER" id="PTHR46237">
    <property type="entry name" value="CYTOCHROME B5 REDUCTASE 4 FAMILY MEMBER"/>
    <property type="match status" value="1"/>
</dbReference>
<evidence type="ECO:0000313" key="7">
    <source>
        <dbReference type="EMBL" id="CBJ32013.1"/>
    </source>
</evidence>
<comment type="similarity">
    <text evidence="4">Belongs to the cytochrome b5 family.</text>
</comment>
<dbReference type="AlphaFoldDB" id="D7FWC5"/>
<gene>
    <name evidence="7" type="ORF">Esi_0302_0008</name>
</gene>
<dbReference type="GO" id="GO:0004128">
    <property type="term" value="F:cytochrome-b5 reductase activity, acting on NAD(P)H"/>
    <property type="evidence" value="ECO:0007669"/>
    <property type="project" value="TreeGrafter"/>
</dbReference>
<name>D7FWC5_ECTSI</name>
<evidence type="ECO:0000256" key="5">
    <source>
        <dbReference type="SAM" id="MobiDB-lite"/>
    </source>
</evidence>
<dbReference type="Gene3D" id="3.10.120.10">
    <property type="entry name" value="Cytochrome b5-like heme/steroid binding domain"/>
    <property type="match status" value="1"/>
</dbReference>
<dbReference type="InterPro" id="IPR018506">
    <property type="entry name" value="Cyt_B5_heme-BS"/>
</dbReference>
<dbReference type="GO" id="GO:0046872">
    <property type="term" value="F:metal ion binding"/>
    <property type="evidence" value="ECO:0007669"/>
    <property type="project" value="UniProtKB-UniRule"/>
</dbReference>
<sequence length="155" mass="16361">MRGITKAEVRQHNTQHDCWSIFRGKVYNLTPFLHYHPGGIPEIMKGAGRDCTALFDKYHRWVNFDGLVGNLYLGPLVTEKELEASSGDGGGKEAAEATGEAEAKDEATAAGKEGGDGDVDGVAGGDVGKVAVALEQMSTAGRQELDRAESTGPAV</sequence>
<evidence type="ECO:0000256" key="3">
    <source>
        <dbReference type="ARBA" id="ARBA00023004"/>
    </source>
</evidence>
<dbReference type="PROSITE" id="PS50255">
    <property type="entry name" value="CYTOCHROME_B5_2"/>
    <property type="match status" value="1"/>
</dbReference>
<dbReference type="InParanoid" id="D7FWC5"/>
<dbReference type="PANTHER" id="PTHR46237:SF1">
    <property type="entry name" value="CYTOCHROME B5 REDUCTASE 4"/>
    <property type="match status" value="1"/>
</dbReference>
<dbReference type="InterPro" id="IPR001199">
    <property type="entry name" value="Cyt_B5-like_heme/steroid-bd"/>
</dbReference>
<dbReference type="Pfam" id="PF00173">
    <property type="entry name" value="Cyt-b5"/>
    <property type="match status" value="1"/>
</dbReference>
<dbReference type="PROSITE" id="PS00191">
    <property type="entry name" value="CYTOCHROME_B5_1"/>
    <property type="match status" value="1"/>
</dbReference>
<dbReference type="FunFam" id="3.10.120.10:FF:000001">
    <property type="entry name" value="Cytochrome b5 reductase 4"/>
    <property type="match status" value="1"/>
</dbReference>
<evidence type="ECO:0000259" key="6">
    <source>
        <dbReference type="PROSITE" id="PS50255"/>
    </source>
</evidence>
<dbReference type="SMART" id="SM01117">
    <property type="entry name" value="Cyt-b5"/>
    <property type="match status" value="1"/>
</dbReference>
<keyword evidence="3 4" id="KW-0408">Iron</keyword>
<evidence type="ECO:0000313" key="8">
    <source>
        <dbReference type="Proteomes" id="UP000002630"/>
    </source>
</evidence>
<dbReference type="GO" id="GO:0005737">
    <property type="term" value="C:cytoplasm"/>
    <property type="evidence" value="ECO:0007669"/>
    <property type="project" value="TreeGrafter"/>
</dbReference>
<organism evidence="7 8">
    <name type="scientific">Ectocarpus siliculosus</name>
    <name type="common">Brown alga</name>
    <name type="synonym">Conferva siliculosa</name>
    <dbReference type="NCBI Taxonomy" id="2880"/>
    <lineage>
        <taxon>Eukaryota</taxon>
        <taxon>Sar</taxon>
        <taxon>Stramenopiles</taxon>
        <taxon>Ochrophyta</taxon>
        <taxon>PX clade</taxon>
        <taxon>Phaeophyceae</taxon>
        <taxon>Ectocarpales</taxon>
        <taxon>Ectocarpaceae</taxon>
        <taxon>Ectocarpus</taxon>
    </lineage>
</organism>
<evidence type="ECO:0000256" key="4">
    <source>
        <dbReference type="RuleBase" id="RU362121"/>
    </source>
</evidence>
<proteinExistence type="inferred from homology"/>